<feature type="domain" description="PAS fold-4" evidence="1">
    <location>
        <begin position="37"/>
        <end position="143"/>
    </location>
</feature>
<dbReference type="Gene3D" id="3.30.450.20">
    <property type="entry name" value="PAS domain"/>
    <property type="match status" value="1"/>
</dbReference>
<accession>A0A844Y9P6</accession>
<sequence>MSVHHQSYHAHRSTDARSLEVVSQVGLDSSDLALCLLEQSPDCVKILSVDGTLDFMNCNGLDAMEIDEPEKVLGQLWWHLWPDHSQAMVEANFRSSLGGRTVQFEAFCPTARGNPRNWSVNLKPMIARDGPVVSVLATSREIGSA</sequence>
<dbReference type="Proteomes" id="UP000430272">
    <property type="component" value="Unassembled WGS sequence"/>
</dbReference>
<dbReference type="AlphaFoldDB" id="A0A844Y9P6"/>
<dbReference type="RefSeq" id="WP_160660524.1">
    <property type="nucleotide sequence ID" value="NZ_BAABDV010000001.1"/>
</dbReference>
<protein>
    <submittedName>
        <fullName evidence="2">PAS domain-containing protein</fullName>
    </submittedName>
</protein>
<dbReference type="InterPro" id="IPR035965">
    <property type="entry name" value="PAS-like_dom_sf"/>
</dbReference>
<dbReference type="Pfam" id="PF08448">
    <property type="entry name" value="PAS_4"/>
    <property type="match status" value="1"/>
</dbReference>
<name>A0A844Y9P6_9SPHN</name>
<evidence type="ECO:0000313" key="2">
    <source>
        <dbReference type="EMBL" id="MXO53702.1"/>
    </source>
</evidence>
<evidence type="ECO:0000313" key="3">
    <source>
        <dbReference type="Proteomes" id="UP000430272"/>
    </source>
</evidence>
<dbReference type="SUPFAM" id="SSF55785">
    <property type="entry name" value="PYP-like sensor domain (PAS domain)"/>
    <property type="match status" value="1"/>
</dbReference>
<dbReference type="EMBL" id="WTYD01000001">
    <property type="protein sequence ID" value="MXO53702.1"/>
    <property type="molecule type" value="Genomic_DNA"/>
</dbReference>
<evidence type="ECO:0000259" key="1">
    <source>
        <dbReference type="Pfam" id="PF08448"/>
    </source>
</evidence>
<dbReference type="InterPro" id="IPR013656">
    <property type="entry name" value="PAS_4"/>
</dbReference>
<comment type="caution">
    <text evidence="2">The sequence shown here is derived from an EMBL/GenBank/DDBJ whole genome shotgun (WGS) entry which is preliminary data.</text>
</comment>
<dbReference type="OrthoDB" id="9760752at2"/>
<organism evidence="2 3">
    <name type="scientific">Qipengyuania pelagi</name>
    <dbReference type="NCBI Taxonomy" id="994320"/>
    <lineage>
        <taxon>Bacteria</taxon>
        <taxon>Pseudomonadati</taxon>
        <taxon>Pseudomonadota</taxon>
        <taxon>Alphaproteobacteria</taxon>
        <taxon>Sphingomonadales</taxon>
        <taxon>Erythrobacteraceae</taxon>
        <taxon>Qipengyuania</taxon>
    </lineage>
</organism>
<gene>
    <name evidence="2" type="ORF">GRI47_06720</name>
</gene>
<reference evidence="2 3" key="1">
    <citation type="submission" date="2019-12" db="EMBL/GenBank/DDBJ databases">
        <title>Genomic-based taxomic classification of the family Erythrobacteraceae.</title>
        <authorList>
            <person name="Xu L."/>
        </authorList>
    </citation>
    <scope>NUCLEOTIDE SEQUENCE [LARGE SCALE GENOMIC DNA]</scope>
    <source>
        <strain evidence="2 3">JCM 17468</strain>
    </source>
</reference>
<proteinExistence type="predicted"/>
<keyword evidence="3" id="KW-1185">Reference proteome</keyword>